<dbReference type="Gene3D" id="1.20.1560.10">
    <property type="entry name" value="ABC transporter type 1, transmembrane domain"/>
    <property type="match status" value="3"/>
</dbReference>
<dbReference type="Pfam" id="PF00005">
    <property type="entry name" value="ABC_tran"/>
    <property type="match status" value="2"/>
</dbReference>
<dbReference type="PANTHER" id="PTHR43394:SF1">
    <property type="entry name" value="ATP-BINDING CASSETTE SUB-FAMILY B MEMBER 10, MITOCHONDRIAL"/>
    <property type="match status" value="1"/>
</dbReference>
<feature type="transmembrane region" description="Helical" evidence="10">
    <location>
        <begin position="699"/>
        <end position="715"/>
    </location>
</feature>
<evidence type="ECO:0000259" key="12">
    <source>
        <dbReference type="PROSITE" id="PS50929"/>
    </source>
</evidence>
<dbReference type="CDD" id="cd18578">
    <property type="entry name" value="ABC_6TM_Pgp_ABCB1_D2_like"/>
    <property type="match status" value="1"/>
</dbReference>
<dbReference type="InterPro" id="IPR036640">
    <property type="entry name" value="ABC1_TM_sf"/>
</dbReference>
<evidence type="ECO:0000256" key="9">
    <source>
        <dbReference type="SAM" id="MobiDB-lite"/>
    </source>
</evidence>
<protein>
    <submittedName>
        <fullName evidence="13">Uncharacterized protein</fullName>
    </submittedName>
</protein>
<feature type="domain" description="ABC transporter" evidence="11">
    <location>
        <begin position="990"/>
        <end position="1229"/>
    </location>
</feature>
<organism evidence="13 14">
    <name type="scientific">Rotaria sordida</name>
    <dbReference type="NCBI Taxonomy" id="392033"/>
    <lineage>
        <taxon>Eukaryota</taxon>
        <taxon>Metazoa</taxon>
        <taxon>Spiralia</taxon>
        <taxon>Gnathifera</taxon>
        <taxon>Rotifera</taxon>
        <taxon>Eurotatoria</taxon>
        <taxon>Bdelloidea</taxon>
        <taxon>Philodinida</taxon>
        <taxon>Philodinidae</taxon>
        <taxon>Rotaria</taxon>
    </lineage>
</organism>
<name>A0A815FUN5_9BILA</name>
<dbReference type="InterPro" id="IPR039421">
    <property type="entry name" value="Type_1_exporter"/>
</dbReference>
<dbReference type="InterPro" id="IPR027417">
    <property type="entry name" value="P-loop_NTPase"/>
</dbReference>
<comment type="similarity">
    <text evidence="2">Belongs to the ABC transporter superfamily. ABCB family. Multidrug resistance exporter (TC 3.A.1.201) subfamily.</text>
</comment>
<evidence type="ECO:0000313" key="14">
    <source>
        <dbReference type="Proteomes" id="UP000663882"/>
    </source>
</evidence>
<keyword evidence="4 10" id="KW-0812">Transmembrane</keyword>
<dbReference type="GO" id="GO:0005743">
    <property type="term" value="C:mitochondrial inner membrane"/>
    <property type="evidence" value="ECO:0007669"/>
    <property type="project" value="TreeGrafter"/>
</dbReference>
<feature type="transmembrane region" description="Helical" evidence="10">
    <location>
        <begin position="790"/>
        <end position="808"/>
    </location>
</feature>
<feature type="domain" description="ABC transmembrane type-1" evidence="12">
    <location>
        <begin position="718"/>
        <end position="955"/>
    </location>
</feature>
<dbReference type="CDD" id="cd18577">
    <property type="entry name" value="ABC_6TM_Pgp_ABCB1_D1_like"/>
    <property type="match status" value="1"/>
</dbReference>
<evidence type="ECO:0000256" key="5">
    <source>
        <dbReference type="ARBA" id="ARBA00022741"/>
    </source>
</evidence>
<dbReference type="EMBL" id="CAJNOO010003307">
    <property type="protein sequence ID" value="CAF1330327.1"/>
    <property type="molecule type" value="Genomic_DNA"/>
</dbReference>
<reference evidence="13" key="1">
    <citation type="submission" date="2021-02" db="EMBL/GenBank/DDBJ databases">
        <authorList>
            <person name="Nowell W R."/>
        </authorList>
    </citation>
    <scope>NUCLEOTIDE SEQUENCE</scope>
</reference>
<dbReference type="AlphaFoldDB" id="A0A815FUN5"/>
<evidence type="ECO:0000313" key="13">
    <source>
        <dbReference type="EMBL" id="CAF1330327.1"/>
    </source>
</evidence>
<evidence type="ECO:0000256" key="4">
    <source>
        <dbReference type="ARBA" id="ARBA00022692"/>
    </source>
</evidence>
<feature type="region of interest" description="Disordered" evidence="9">
    <location>
        <begin position="1"/>
        <end position="27"/>
    </location>
</feature>
<evidence type="ECO:0000256" key="8">
    <source>
        <dbReference type="ARBA" id="ARBA00023136"/>
    </source>
</evidence>
<dbReference type="InterPro" id="IPR003593">
    <property type="entry name" value="AAA+_ATPase"/>
</dbReference>
<feature type="transmembrane region" description="Helical" evidence="10">
    <location>
        <begin position="56"/>
        <end position="80"/>
    </location>
</feature>
<dbReference type="GO" id="GO:0005524">
    <property type="term" value="F:ATP binding"/>
    <property type="evidence" value="ECO:0007669"/>
    <property type="project" value="UniProtKB-KW"/>
</dbReference>
<dbReference type="SUPFAM" id="SSF52540">
    <property type="entry name" value="P-loop containing nucleoside triphosphate hydrolases"/>
    <property type="match status" value="2"/>
</dbReference>
<dbReference type="CDD" id="cd03249">
    <property type="entry name" value="ABC_MTABC3_MDL1_MDL2"/>
    <property type="match status" value="2"/>
</dbReference>
<feature type="transmembrane region" description="Helical" evidence="10">
    <location>
        <begin position="225"/>
        <end position="244"/>
    </location>
</feature>
<gene>
    <name evidence="13" type="ORF">RFH988_LOCUS31226</name>
</gene>
<keyword evidence="3" id="KW-0813">Transport</keyword>
<evidence type="ECO:0000259" key="11">
    <source>
        <dbReference type="PROSITE" id="PS50893"/>
    </source>
</evidence>
<evidence type="ECO:0000256" key="2">
    <source>
        <dbReference type="ARBA" id="ARBA00007577"/>
    </source>
</evidence>
<dbReference type="PANTHER" id="PTHR43394">
    <property type="entry name" value="ATP-DEPENDENT PERMEASE MDL1, MITOCHONDRIAL"/>
    <property type="match status" value="1"/>
</dbReference>
<dbReference type="Pfam" id="PF00664">
    <property type="entry name" value="ABC_membrane"/>
    <property type="match status" value="2"/>
</dbReference>
<evidence type="ECO:0000256" key="7">
    <source>
        <dbReference type="ARBA" id="ARBA00022989"/>
    </source>
</evidence>
<keyword evidence="8 10" id="KW-0472">Membrane</keyword>
<accession>A0A815FUN5</accession>
<dbReference type="Proteomes" id="UP000663882">
    <property type="component" value="Unassembled WGS sequence"/>
</dbReference>
<dbReference type="FunFam" id="3.40.50.300:FF:000302">
    <property type="entry name" value="ATP-binding cassette subfamily B member 5"/>
    <property type="match status" value="1"/>
</dbReference>
<dbReference type="FunFam" id="3.40.50.300:FF:000205">
    <property type="entry name" value="ABC transporter B family member 4"/>
    <property type="match status" value="1"/>
</dbReference>
<comment type="caution">
    <text evidence="13">The sequence shown here is derived from an EMBL/GenBank/DDBJ whole genome shotgun (WGS) entry which is preliminary data.</text>
</comment>
<dbReference type="PROSITE" id="PS00211">
    <property type="entry name" value="ABC_TRANSPORTER_1"/>
    <property type="match status" value="2"/>
</dbReference>
<feature type="transmembrane region" description="Helical" evidence="10">
    <location>
        <begin position="891"/>
        <end position="920"/>
    </location>
</feature>
<feature type="compositionally biased region" description="Basic and acidic residues" evidence="9">
    <location>
        <begin position="1"/>
        <end position="11"/>
    </location>
</feature>
<evidence type="ECO:0000256" key="10">
    <source>
        <dbReference type="SAM" id="Phobius"/>
    </source>
</evidence>
<dbReference type="OrthoDB" id="6500128at2759"/>
<sequence>MDQNETIDKNVKSSNNKENFDKQNSFQKTCDKTENKKPIETVSIPSLFQYATILDIIYMLIGTTGGLGNGATFAALLFLIGNLLNSFTARSTDICTLNFTALAIEYCPPGYQLVASNYFSSSFICHFNQTTFDFQGAIEKQILYVVIIGCICLVLSYIQVTFWSMAAERQTKAIRKKIFQSILRKEIAYFDIHKAGELYTKLTDNVDKIHDGIGDILGFIKGWKLTLAMLSLSPLLFISVALFSKLVSSLTAMELKAYGKAGAIAEEVFSSIRTVLSYNGQEREEKRYEKYLDEAKKYGIEKGAINVYNNNQLVLYVMYILTIGFWYGAKLIRDEGYNIGDVCSPSKINSDSETDLKKDDLIGDICFSNVHFSYPSRPDVKILNGISFDVRRGQTIALVGSSGSGKSTCVQLLQRFYDFDSGSIFIDDHQIAEYNVKWLRQHIGVVSQEPVLFQATIRENILFGKDDATNDEIEKAAKIANAHNFIMALPDKYDTQVGERGTTLSGGEKQRIAIARALIRNPKILLLDEATSALDNKSEKIVQDALDRAAEGRTTLVIAHRLSTIRSANKIIVIQNGEVVEEGDHELLIRARGTYFALVEQQNLRKTEEKEQLTIFEKQESIGSIGVHPTEEIQSSFTREHSSIIASSPLSIINTLYGKVNNSTTGEYANIEEDIEIKNKKVKKPNTSLQILKMNRSEWKLITIGCVACLCNGGVQPALAIFLSKLVSIFLFACSSEALTKRLRSKTFHAILRQEIAYFDDPNNNTGALCTRLATEASAVQGATGIRIGLMLKNFASLGVGIILAFMFSWQLTLLVLGFIPFLVVGSFLERYLATGFASRNKKIFEDVGKITVESIQNIRTVIQLTKEDYFYKKYCLFLEIPYRSSIKRAYVFGLSYALANSVLYFMLAALFRLGAYLLIKNTVSFQDILSCLGCILFGAQSVGQTVSMSPDYTKAVNAAEKIFEFLNRKPIMDNSSRDGDEIPNFNGQLEFNGVDFIYPNRPESIILRNFKLKIQAGQQVALVGTSGSGKSTVIQLIERFYDANIGQLLIDSKDIRNLNLQWYRSQIGIVSQEPVLFDMSIRENIAYGNNSRNDIPMEEIIEAAKNANIHDFIQKLPQGYETNCGTKGTQLSGGEKQRIAIARALIRNPKILLFDEATSALDSENEKIVQQALDHAKKNRTSITIAHRLSTIQNADMICVLHNGDIVESGTHQELLALHSHYYQLALGKLR</sequence>
<dbReference type="PROSITE" id="PS50929">
    <property type="entry name" value="ABC_TM1F"/>
    <property type="match status" value="2"/>
</dbReference>
<dbReference type="GO" id="GO:0090374">
    <property type="term" value="P:oligopeptide export from mitochondrion"/>
    <property type="evidence" value="ECO:0007669"/>
    <property type="project" value="TreeGrafter"/>
</dbReference>
<evidence type="ECO:0000256" key="3">
    <source>
        <dbReference type="ARBA" id="ARBA00022448"/>
    </source>
</evidence>
<evidence type="ECO:0000256" key="1">
    <source>
        <dbReference type="ARBA" id="ARBA00004141"/>
    </source>
</evidence>
<keyword evidence="7 10" id="KW-1133">Transmembrane helix</keyword>
<dbReference type="InterPro" id="IPR011527">
    <property type="entry name" value="ABC1_TM_dom"/>
</dbReference>
<keyword evidence="6" id="KW-0067">ATP-binding</keyword>
<feature type="transmembrane region" description="Helical" evidence="10">
    <location>
        <begin position="313"/>
        <end position="329"/>
    </location>
</feature>
<comment type="subcellular location">
    <subcellularLocation>
        <location evidence="1">Membrane</location>
        <topology evidence="1">Multi-pass membrane protein</topology>
    </subcellularLocation>
</comment>
<dbReference type="SUPFAM" id="SSF90123">
    <property type="entry name" value="ABC transporter transmembrane region"/>
    <property type="match status" value="2"/>
</dbReference>
<keyword evidence="5" id="KW-0547">Nucleotide-binding</keyword>
<dbReference type="PROSITE" id="PS50893">
    <property type="entry name" value="ABC_TRANSPORTER_2"/>
    <property type="match status" value="2"/>
</dbReference>
<feature type="transmembrane region" description="Helical" evidence="10">
    <location>
        <begin position="814"/>
        <end position="833"/>
    </location>
</feature>
<dbReference type="GO" id="GO:0016887">
    <property type="term" value="F:ATP hydrolysis activity"/>
    <property type="evidence" value="ECO:0007669"/>
    <property type="project" value="InterPro"/>
</dbReference>
<feature type="domain" description="ABC transporter" evidence="11">
    <location>
        <begin position="365"/>
        <end position="601"/>
    </location>
</feature>
<feature type="transmembrane region" description="Helical" evidence="10">
    <location>
        <begin position="142"/>
        <end position="167"/>
    </location>
</feature>
<proteinExistence type="inferred from homology"/>
<dbReference type="InterPro" id="IPR003439">
    <property type="entry name" value="ABC_transporter-like_ATP-bd"/>
</dbReference>
<feature type="domain" description="ABC transmembrane type-1" evidence="12">
    <location>
        <begin position="60"/>
        <end position="342"/>
    </location>
</feature>
<dbReference type="GO" id="GO:0015421">
    <property type="term" value="F:ABC-type oligopeptide transporter activity"/>
    <property type="evidence" value="ECO:0007669"/>
    <property type="project" value="TreeGrafter"/>
</dbReference>
<dbReference type="InterPro" id="IPR017871">
    <property type="entry name" value="ABC_transporter-like_CS"/>
</dbReference>
<dbReference type="Gene3D" id="3.40.50.300">
    <property type="entry name" value="P-loop containing nucleotide triphosphate hydrolases"/>
    <property type="match status" value="2"/>
</dbReference>
<evidence type="ECO:0000256" key="6">
    <source>
        <dbReference type="ARBA" id="ARBA00022840"/>
    </source>
</evidence>
<dbReference type="SMART" id="SM00382">
    <property type="entry name" value="AAA"/>
    <property type="match status" value="2"/>
</dbReference>
<feature type="compositionally biased region" description="Polar residues" evidence="9">
    <location>
        <begin position="12"/>
        <end position="27"/>
    </location>
</feature>